<keyword evidence="7 9" id="KW-1133">Transmembrane helix</keyword>
<proteinExistence type="inferred from homology"/>
<evidence type="ECO:0000313" key="10">
    <source>
        <dbReference type="EnsemblPlants" id="cds.evm.model.02.2738"/>
    </source>
</evidence>
<feature type="transmembrane region" description="Helical" evidence="9">
    <location>
        <begin position="735"/>
        <end position="756"/>
    </location>
</feature>
<dbReference type="GO" id="GO:0015031">
    <property type="term" value="P:protein transport"/>
    <property type="evidence" value="ECO:0007669"/>
    <property type="project" value="UniProtKB-KW"/>
</dbReference>
<evidence type="ECO:0000256" key="1">
    <source>
        <dbReference type="ARBA" id="ARBA00004141"/>
    </source>
</evidence>
<feature type="transmembrane region" description="Helical" evidence="9">
    <location>
        <begin position="658"/>
        <end position="675"/>
    </location>
</feature>
<comment type="subcellular location">
    <subcellularLocation>
        <location evidence="1">Membrane</location>
        <topology evidence="1">Multi-pass membrane protein</topology>
    </subcellularLocation>
</comment>
<feature type="transmembrane region" description="Helical" evidence="9">
    <location>
        <begin position="101"/>
        <end position="118"/>
    </location>
</feature>
<dbReference type="EnsemblPlants" id="evm.model.02.2738">
    <property type="protein sequence ID" value="cds.evm.model.02.2738"/>
    <property type="gene ID" value="evm.TU.02.2738"/>
</dbReference>
<accession>A0A803NYK4</accession>
<feature type="transmembrane region" description="Helical" evidence="9">
    <location>
        <begin position="473"/>
        <end position="490"/>
    </location>
</feature>
<evidence type="ECO:0000256" key="5">
    <source>
        <dbReference type="ARBA" id="ARBA00022856"/>
    </source>
</evidence>
<dbReference type="OMA" id="YMVPCGI"/>
<dbReference type="GO" id="GO:0035673">
    <property type="term" value="F:oligopeptide transmembrane transporter activity"/>
    <property type="evidence" value="ECO:0007669"/>
    <property type="project" value="InterPro"/>
</dbReference>
<dbReference type="Pfam" id="PF03169">
    <property type="entry name" value="OPT"/>
    <property type="match status" value="1"/>
</dbReference>
<dbReference type="NCBIfam" id="TIGR00728">
    <property type="entry name" value="OPT_sfam"/>
    <property type="match status" value="1"/>
</dbReference>
<evidence type="ECO:0000256" key="8">
    <source>
        <dbReference type="ARBA" id="ARBA00023136"/>
    </source>
</evidence>
<dbReference type="NCBIfam" id="TIGR00727">
    <property type="entry name" value="ISP4_OPT"/>
    <property type="match status" value="1"/>
</dbReference>
<keyword evidence="8 9" id="KW-0472">Membrane</keyword>
<evidence type="ECO:0008006" key="12">
    <source>
        <dbReference type="Google" id="ProtNLM"/>
    </source>
</evidence>
<keyword evidence="4 9" id="KW-0812">Transmembrane</keyword>
<dbReference type="Gramene" id="evm.model.02.2738">
    <property type="protein sequence ID" value="cds.evm.model.02.2738"/>
    <property type="gene ID" value="evm.TU.02.2738"/>
</dbReference>
<name>A0A803NYK4_CANSA</name>
<dbReference type="PANTHER" id="PTHR22601">
    <property type="entry name" value="ISP4 LIKE PROTEIN"/>
    <property type="match status" value="1"/>
</dbReference>
<keyword evidence="11" id="KW-1185">Reference proteome</keyword>
<dbReference type="EMBL" id="UZAU01000235">
    <property type="status" value="NOT_ANNOTATED_CDS"/>
    <property type="molecule type" value="Genomic_DNA"/>
</dbReference>
<reference evidence="10" key="2">
    <citation type="submission" date="2021-03" db="UniProtKB">
        <authorList>
            <consortium name="EnsemblPlants"/>
        </authorList>
    </citation>
    <scope>IDENTIFICATION</scope>
</reference>
<keyword evidence="6" id="KW-0653">Protein transport</keyword>
<feature type="transmembrane region" description="Helical" evidence="9">
    <location>
        <begin position="124"/>
        <end position="145"/>
    </location>
</feature>
<dbReference type="GO" id="GO:0016020">
    <property type="term" value="C:membrane"/>
    <property type="evidence" value="ECO:0007669"/>
    <property type="project" value="UniProtKB-SubCell"/>
</dbReference>
<keyword evidence="5" id="KW-0571">Peptide transport</keyword>
<sequence length="795" mass="89004">MPIGRLLYYDSCVALMAVMDGYRYADGRCMTILKLTSTMEHAVIPLSYHNNNKLNDHLDTQNHIPESYDQDEVNDSPIEQVRLTVPITDDPSLACLTFRTWVLGIVSCAVLAFLNQFFGYRQNALYVSSVSAQIVVLPVGMFMAAKLPNKSIRIPVLNWSFSLNPGPFNLKEHVLITIFANSGSNSVYAVNIITIVKAFYFRDIHPLAAILLTLTTQMLGYGWAGIFRKFLVDSPYMWWPANLVQVSLFRALHDVEKRPKGGLTRLQFFILVLASSFAYYVVPNYLFPSITALSFVCWIWKDSVTAQQIGSGLRGLGVGSFALDWSTVAGFLGSPLATPGFAIVNIMAGFCIIVYILIPIAYWTNSYQAKRFPIFSSHVFDANGQNYNVSLVLNEATFQFNQQGYDQYSKINLSIFFAYAYGLSFATLAATLSHVALFHGRSIWQQTKATFRDKFGDVHTRLMKKNYEAVPDWWFYTLLAVVLALAMLACEGFGRQLQLPYWGVLLAISMALIFTLPIGVITATTNQQPGLNVITELIIGYIYPGKPLANVAFKTYGYISMTQAIMFLSDFKLGHYMKIPPKSMFLVQLVGTIVATSVYFGTAWWLLTSVENICQPSKLPEGSPWTCPGDDVFYNASIIWGVVGPRRMFGPLGLYPKMNYFFLIGALAPVPAWLLSRAFPHQKIWGLIHMPIILSGAGSMPPARAVNYICWGVVGVFFNFVVYRRFKEWWARHNYILSAGLDAGVAFMAILCYFTLQIKDINGMRWWGLDLDDHCPLASCPTAPGIKVDGCPVFS</sequence>
<dbReference type="Proteomes" id="UP000596661">
    <property type="component" value="Chromosome 2"/>
</dbReference>
<comment type="similarity">
    <text evidence="2">Belongs to the oligopeptide OPT transporter (TC 2.A.67.1) family.</text>
</comment>
<dbReference type="AlphaFoldDB" id="A0A803NYK4"/>
<feature type="transmembrane region" description="Helical" evidence="9">
    <location>
        <begin position="207"/>
        <end position="224"/>
    </location>
</feature>
<dbReference type="InterPro" id="IPR004648">
    <property type="entry name" value="Oligpept_transpt"/>
</dbReference>
<keyword evidence="3" id="KW-0813">Transport</keyword>
<reference evidence="10" key="1">
    <citation type="submission" date="2018-11" db="EMBL/GenBank/DDBJ databases">
        <authorList>
            <person name="Grassa J C."/>
        </authorList>
    </citation>
    <scope>NUCLEOTIDE SEQUENCE [LARGE SCALE GENOMIC DNA]</scope>
</reference>
<feature type="transmembrane region" description="Helical" evidence="9">
    <location>
        <begin position="585"/>
        <end position="607"/>
    </location>
</feature>
<evidence type="ECO:0000256" key="7">
    <source>
        <dbReference type="ARBA" id="ARBA00022989"/>
    </source>
</evidence>
<evidence type="ECO:0000256" key="2">
    <source>
        <dbReference type="ARBA" id="ARBA00005484"/>
    </source>
</evidence>
<feature type="transmembrane region" description="Helical" evidence="9">
    <location>
        <begin position="502"/>
        <end position="523"/>
    </location>
</feature>
<protein>
    <recommendedName>
        <fullName evidence="12">Oligopeptide transporter 1-like</fullName>
    </recommendedName>
</protein>
<evidence type="ECO:0000256" key="9">
    <source>
        <dbReference type="SAM" id="Phobius"/>
    </source>
</evidence>
<feature type="transmembrane region" description="Helical" evidence="9">
    <location>
        <begin position="341"/>
        <end position="363"/>
    </location>
</feature>
<evidence type="ECO:0000256" key="4">
    <source>
        <dbReference type="ARBA" id="ARBA00022692"/>
    </source>
</evidence>
<organism evidence="10 11">
    <name type="scientific">Cannabis sativa</name>
    <name type="common">Hemp</name>
    <name type="synonym">Marijuana</name>
    <dbReference type="NCBI Taxonomy" id="3483"/>
    <lineage>
        <taxon>Eukaryota</taxon>
        <taxon>Viridiplantae</taxon>
        <taxon>Streptophyta</taxon>
        <taxon>Embryophyta</taxon>
        <taxon>Tracheophyta</taxon>
        <taxon>Spermatophyta</taxon>
        <taxon>Magnoliopsida</taxon>
        <taxon>eudicotyledons</taxon>
        <taxon>Gunneridae</taxon>
        <taxon>Pentapetalae</taxon>
        <taxon>rosids</taxon>
        <taxon>fabids</taxon>
        <taxon>Rosales</taxon>
        <taxon>Cannabaceae</taxon>
        <taxon>Cannabis</taxon>
    </lineage>
</organism>
<evidence type="ECO:0000256" key="3">
    <source>
        <dbReference type="ARBA" id="ARBA00022448"/>
    </source>
</evidence>
<evidence type="ECO:0000256" key="6">
    <source>
        <dbReference type="ARBA" id="ARBA00022927"/>
    </source>
</evidence>
<feature type="transmembrane region" description="Helical" evidence="9">
    <location>
        <begin position="705"/>
        <end position="723"/>
    </location>
</feature>
<feature type="transmembrane region" description="Helical" evidence="9">
    <location>
        <begin position="416"/>
        <end position="438"/>
    </location>
</feature>
<dbReference type="InterPro" id="IPR004813">
    <property type="entry name" value="OPT"/>
</dbReference>
<evidence type="ECO:0000313" key="11">
    <source>
        <dbReference type="Proteomes" id="UP000596661"/>
    </source>
</evidence>